<evidence type="ECO:0000313" key="3">
    <source>
        <dbReference type="Proteomes" id="UP000652013"/>
    </source>
</evidence>
<name>A0A8J4DIC1_9ACTN</name>
<evidence type="ECO:0000313" key="2">
    <source>
        <dbReference type="EMBL" id="GIJ02937.1"/>
    </source>
</evidence>
<dbReference type="Gene3D" id="3.90.1200.10">
    <property type="match status" value="1"/>
</dbReference>
<protein>
    <recommendedName>
        <fullName evidence="1">Aminoglycoside phosphotransferase domain-containing protein</fullName>
    </recommendedName>
</protein>
<dbReference type="SUPFAM" id="SSF56112">
    <property type="entry name" value="Protein kinase-like (PK-like)"/>
    <property type="match status" value="1"/>
</dbReference>
<dbReference type="Gene3D" id="3.30.200.20">
    <property type="entry name" value="Phosphorylase Kinase, domain 1"/>
    <property type="match status" value="1"/>
</dbReference>
<dbReference type="RefSeq" id="WP_203938218.1">
    <property type="nucleotide sequence ID" value="NZ_BAAAGJ010000005.1"/>
</dbReference>
<dbReference type="Proteomes" id="UP000652013">
    <property type="component" value="Unassembled WGS sequence"/>
</dbReference>
<dbReference type="PANTHER" id="PTHR21310">
    <property type="entry name" value="AMINOGLYCOSIDE PHOSPHOTRANSFERASE-RELATED-RELATED"/>
    <property type="match status" value="1"/>
</dbReference>
<dbReference type="EMBL" id="BOOY01000016">
    <property type="protein sequence ID" value="GIJ02937.1"/>
    <property type="molecule type" value="Genomic_DNA"/>
</dbReference>
<evidence type="ECO:0000259" key="1">
    <source>
        <dbReference type="Pfam" id="PF01636"/>
    </source>
</evidence>
<dbReference type="InterPro" id="IPR002575">
    <property type="entry name" value="Aminoglycoside_PTrfase"/>
</dbReference>
<comment type="caution">
    <text evidence="2">The sequence shown here is derived from an EMBL/GenBank/DDBJ whole genome shotgun (WGS) entry which is preliminary data.</text>
</comment>
<dbReference type="InterPro" id="IPR051678">
    <property type="entry name" value="AGP_Transferase"/>
</dbReference>
<proteinExistence type="predicted"/>
<gene>
    <name evidence="2" type="ORF">Sya03_22890</name>
</gene>
<dbReference type="PANTHER" id="PTHR21310:SF42">
    <property type="entry name" value="BIFUNCTIONAL AAC_APH"/>
    <property type="match status" value="1"/>
</dbReference>
<dbReference type="Pfam" id="PF01636">
    <property type="entry name" value="APH"/>
    <property type="match status" value="1"/>
</dbReference>
<reference evidence="2" key="1">
    <citation type="submission" date="2021-01" db="EMBL/GenBank/DDBJ databases">
        <title>Whole genome shotgun sequence of Spirilliplanes yamanashiensis NBRC 15828.</title>
        <authorList>
            <person name="Komaki H."/>
            <person name="Tamura T."/>
        </authorList>
    </citation>
    <scope>NUCLEOTIDE SEQUENCE</scope>
    <source>
        <strain evidence="2">NBRC 15828</strain>
    </source>
</reference>
<dbReference type="AlphaFoldDB" id="A0A8J4DIC1"/>
<keyword evidence="3" id="KW-1185">Reference proteome</keyword>
<feature type="domain" description="Aminoglycoside phosphotransferase" evidence="1">
    <location>
        <begin position="34"/>
        <end position="267"/>
    </location>
</feature>
<accession>A0A8J4DIC1</accession>
<organism evidence="2 3">
    <name type="scientific">Spirilliplanes yamanashiensis</name>
    <dbReference type="NCBI Taxonomy" id="42233"/>
    <lineage>
        <taxon>Bacteria</taxon>
        <taxon>Bacillati</taxon>
        <taxon>Actinomycetota</taxon>
        <taxon>Actinomycetes</taxon>
        <taxon>Micromonosporales</taxon>
        <taxon>Micromonosporaceae</taxon>
        <taxon>Spirilliplanes</taxon>
    </lineage>
</organism>
<dbReference type="InterPro" id="IPR011009">
    <property type="entry name" value="Kinase-like_dom_sf"/>
</dbReference>
<sequence>MATQRMPAAEVDVSPGLARRLLRAQHPALAGLPLSPLANGWDNVLFRLGDDLVVRLPRRALAARLLAHELRWLPGLAPRLPLPVPAPVAAGRPGEGYPWPWSVAPYLPGDTATDTPPADPAAAASALGGFLAALHTPAPPDAPANPYRGVPLAARPAAFHDQVAALGDTVDAAAAGRAWAAALAAPAWSGPALWLHGDLHPGNIVVAGGRVTGVIDFGDVTAGDPATDLAVAWLLLPAAARPAFAAAYDAAAAIPADAATWARARGWALAMGVAVAAHSADNPRMAAMGRRTLAAVLG</sequence>